<evidence type="ECO:0000256" key="2">
    <source>
        <dbReference type="ARBA" id="ARBA00024325"/>
    </source>
</evidence>
<dbReference type="Proteomes" id="UP001056500">
    <property type="component" value="Chromosome"/>
</dbReference>
<feature type="compositionally biased region" description="Polar residues" evidence="4">
    <location>
        <begin position="241"/>
        <end position="253"/>
    </location>
</feature>
<keyword evidence="5" id="KW-0946">Virion</keyword>
<comment type="subcellular location">
    <subcellularLocation>
        <location evidence="2">Spore coat</location>
    </subcellularLocation>
</comment>
<dbReference type="Gene3D" id="1.20.1260.10">
    <property type="match status" value="1"/>
</dbReference>
<keyword evidence="5" id="KW-0167">Capsid protein</keyword>
<organism evidence="5 6">
    <name type="scientific">Brevibacillus ruminantium</name>
    <dbReference type="NCBI Taxonomy" id="2950604"/>
    <lineage>
        <taxon>Bacteria</taxon>
        <taxon>Bacillati</taxon>
        <taxon>Bacillota</taxon>
        <taxon>Bacilli</taxon>
        <taxon>Bacillales</taxon>
        <taxon>Paenibacillaceae</taxon>
        <taxon>Brevibacillus</taxon>
    </lineage>
</organism>
<dbReference type="RefSeq" id="WP_251871430.1">
    <property type="nucleotide sequence ID" value="NZ_CP098755.1"/>
</dbReference>
<name>A0ABY4WI63_9BACL</name>
<evidence type="ECO:0000313" key="6">
    <source>
        <dbReference type="Proteomes" id="UP001056500"/>
    </source>
</evidence>
<protein>
    <submittedName>
        <fullName evidence="5">Spore coat protein</fullName>
    </submittedName>
</protein>
<evidence type="ECO:0000256" key="4">
    <source>
        <dbReference type="SAM" id="MobiDB-lite"/>
    </source>
</evidence>
<feature type="compositionally biased region" description="Polar residues" evidence="4">
    <location>
        <begin position="262"/>
        <end position="281"/>
    </location>
</feature>
<evidence type="ECO:0000256" key="3">
    <source>
        <dbReference type="ARBA" id="ARBA00024344"/>
    </source>
</evidence>
<dbReference type="InterPro" id="IPR012851">
    <property type="entry name" value="Spore_coat_CotF-like"/>
</dbReference>
<keyword evidence="6" id="KW-1185">Reference proteome</keyword>
<dbReference type="EMBL" id="CP098755">
    <property type="protein sequence ID" value="USG64316.1"/>
    <property type="molecule type" value="Genomic_DNA"/>
</dbReference>
<reference evidence="5" key="1">
    <citation type="submission" date="2022-06" db="EMBL/GenBank/DDBJ databases">
        <title>Genome sequencing of Brevibacillus sp. BB3-R1.</title>
        <authorList>
            <person name="Heo J."/>
            <person name="Lee D."/>
            <person name="Won M."/>
            <person name="Han B.-H."/>
            <person name="Hong S.-B."/>
            <person name="Kwon S.-W."/>
        </authorList>
    </citation>
    <scope>NUCLEOTIDE SEQUENCE</scope>
    <source>
        <strain evidence="5">BB3-R1</strain>
    </source>
</reference>
<feature type="compositionally biased region" description="Low complexity" evidence="4">
    <location>
        <begin position="84"/>
        <end position="122"/>
    </location>
</feature>
<proteinExistence type="inferred from homology"/>
<comment type="similarity">
    <text evidence="3">Belongs to the CotF family.</text>
</comment>
<dbReference type="InterPro" id="IPR012347">
    <property type="entry name" value="Ferritin-like"/>
</dbReference>
<dbReference type="PANTHER" id="PTHR39183:SF1">
    <property type="entry name" value="SPORE COAT PROTEIN F-LIKE PROTEIN YHCQ"/>
    <property type="match status" value="1"/>
</dbReference>
<feature type="region of interest" description="Disordered" evidence="4">
    <location>
        <begin position="78"/>
        <end position="126"/>
    </location>
</feature>
<dbReference type="Pfam" id="PF07875">
    <property type="entry name" value="Coat_F"/>
    <property type="match status" value="1"/>
</dbReference>
<gene>
    <name evidence="5" type="ORF">NDK47_19455</name>
</gene>
<accession>A0ABY4WI63</accession>
<evidence type="ECO:0000313" key="5">
    <source>
        <dbReference type="EMBL" id="USG64316.1"/>
    </source>
</evidence>
<dbReference type="PANTHER" id="PTHR39183">
    <property type="entry name" value="SPORE COAT PROTEIN F-LIKE PROTEIN YHCQ"/>
    <property type="match status" value="1"/>
</dbReference>
<evidence type="ECO:0000256" key="1">
    <source>
        <dbReference type="ARBA" id="ARBA00022969"/>
    </source>
</evidence>
<keyword evidence="1" id="KW-0749">Sporulation</keyword>
<sequence length="327" mass="35632">MQPHVYGAHEVMELHEILNGAVDAINTAQLYAPYARDPELVQLLRHQLQFMETEYNSMVHMVQGLGVGEGIPYRTISSQQAAAPSHMQPMSQMHMPPSQQALTMSQMTQSQAQPPQQPNTHPHQIDDRDISSALLGLHKTGATCKMRAVLEAAHPQLRNILLQSAVNCANQAYEVWNYMKSRGYYPFVALPESAQAQLLKGYQPTAGTNAGASQQMMPPSVPQPPAQNGTLFTNVVDPENPVSQQTSILSGMTNPGGPPQPSYSMNASQIFSSPQYRQETYGTGDELGMTTEHEGTLSGEAYSSLPQAQDGKQQRGRKKGSSDSTIG</sequence>
<feature type="region of interest" description="Disordered" evidence="4">
    <location>
        <begin position="241"/>
        <end position="327"/>
    </location>
</feature>